<evidence type="ECO:0000259" key="3">
    <source>
        <dbReference type="PROSITE" id="PS50977"/>
    </source>
</evidence>
<sequence length="194" mass="21803">MANLRATQKLMTRRLLLDHGLTLFHDKGYASTTIDEIAAAAGTTRTTFYLHFASKSQLMQALITDVADILTGADDPPLAEVVERGDRALIEQWIDRKFDQWTSIRSYLVAAYQAAAIEPEIAAALETWFTATTGAMQEGLDRAGRFDTASRNVRCVLAFGQFEFVARRWLRNGWTLDRDTTLRSLTDSWCHLLA</sequence>
<keyword evidence="5" id="KW-1185">Reference proteome</keyword>
<dbReference type="InterPro" id="IPR009057">
    <property type="entry name" value="Homeodomain-like_sf"/>
</dbReference>
<evidence type="ECO:0000256" key="1">
    <source>
        <dbReference type="ARBA" id="ARBA00023125"/>
    </source>
</evidence>
<dbReference type="InterPro" id="IPR050109">
    <property type="entry name" value="HTH-type_TetR-like_transc_reg"/>
</dbReference>
<dbReference type="RefSeq" id="WP_203751874.1">
    <property type="nucleotide sequence ID" value="NZ_BAAAUC010000005.1"/>
</dbReference>
<dbReference type="InterPro" id="IPR001647">
    <property type="entry name" value="HTH_TetR"/>
</dbReference>
<evidence type="ECO:0000256" key="2">
    <source>
        <dbReference type="PROSITE-ProRule" id="PRU00335"/>
    </source>
</evidence>
<dbReference type="GO" id="GO:0000976">
    <property type="term" value="F:transcription cis-regulatory region binding"/>
    <property type="evidence" value="ECO:0007669"/>
    <property type="project" value="TreeGrafter"/>
</dbReference>
<name>A0A919MBA8_9ACTN</name>
<organism evidence="4 5">
    <name type="scientific">Actinoplanes cyaneus</name>
    <dbReference type="NCBI Taxonomy" id="52696"/>
    <lineage>
        <taxon>Bacteria</taxon>
        <taxon>Bacillati</taxon>
        <taxon>Actinomycetota</taxon>
        <taxon>Actinomycetes</taxon>
        <taxon>Micromonosporales</taxon>
        <taxon>Micromonosporaceae</taxon>
        <taxon>Actinoplanes</taxon>
    </lineage>
</organism>
<gene>
    <name evidence="4" type="ORF">Acy02nite_73200</name>
</gene>
<evidence type="ECO:0000313" key="4">
    <source>
        <dbReference type="EMBL" id="GID69439.1"/>
    </source>
</evidence>
<dbReference type="Gene3D" id="1.10.357.10">
    <property type="entry name" value="Tetracycline Repressor, domain 2"/>
    <property type="match status" value="1"/>
</dbReference>
<dbReference type="SUPFAM" id="SSF46689">
    <property type="entry name" value="Homeodomain-like"/>
    <property type="match status" value="1"/>
</dbReference>
<dbReference type="PANTHER" id="PTHR30055">
    <property type="entry name" value="HTH-TYPE TRANSCRIPTIONAL REGULATOR RUTR"/>
    <property type="match status" value="1"/>
</dbReference>
<protein>
    <recommendedName>
        <fullName evidence="3">HTH tetR-type domain-containing protein</fullName>
    </recommendedName>
</protein>
<dbReference type="GO" id="GO:0003700">
    <property type="term" value="F:DNA-binding transcription factor activity"/>
    <property type="evidence" value="ECO:0007669"/>
    <property type="project" value="TreeGrafter"/>
</dbReference>
<dbReference type="PROSITE" id="PS50977">
    <property type="entry name" value="HTH_TETR_2"/>
    <property type="match status" value="1"/>
</dbReference>
<evidence type="ECO:0000313" key="5">
    <source>
        <dbReference type="Proteomes" id="UP000619479"/>
    </source>
</evidence>
<feature type="DNA-binding region" description="H-T-H motif" evidence="2">
    <location>
        <begin position="33"/>
        <end position="52"/>
    </location>
</feature>
<comment type="caution">
    <text evidence="4">The sequence shown here is derived from an EMBL/GenBank/DDBJ whole genome shotgun (WGS) entry which is preliminary data.</text>
</comment>
<reference evidence="4" key="1">
    <citation type="submission" date="2021-01" db="EMBL/GenBank/DDBJ databases">
        <title>Whole genome shotgun sequence of Actinoplanes cyaneus NBRC 14990.</title>
        <authorList>
            <person name="Komaki H."/>
            <person name="Tamura T."/>
        </authorList>
    </citation>
    <scope>NUCLEOTIDE SEQUENCE</scope>
    <source>
        <strain evidence="4">NBRC 14990</strain>
    </source>
</reference>
<dbReference type="Gene3D" id="1.10.10.60">
    <property type="entry name" value="Homeodomain-like"/>
    <property type="match status" value="1"/>
</dbReference>
<dbReference type="Pfam" id="PF00440">
    <property type="entry name" value="TetR_N"/>
    <property type="match status" value="1"/>
</dbReference>
<feature type="domain" description="HTH tetR-type" evidence="3">
    <location>
        <begin position="10"/>
        <end position="70"/>
    </location>
</feature>
<accession>A0A919MBA8</accession>
<dbReference type="AlphaFoldDB" id="A0A919MBA8"/>
<dbReference type="PANTHER" id="PTHR30055:SF226">
    <property type="entry name" value="HTH-TYPE TRANSCRIPTIONAL REGULATOR PKSA"/>
    <property type="match status" value="1"/>
</dbReference>
<dbReference type="Proteomes" id="UP000619479">
    <property type="component" value="Unassembled WGS sequence"/>
</dbReference>
<dbReference type="PRINTS" id="PR00455">
    <property type="entry name" value="HTHTETR"/>
</dbReference>
<proteinExistence type="predicted"/>
<keyword evidence="1 2" id="KW-0238">DNA-binding</keyword>
<dbReference type="EMBL" id="BOMH01000061">
    <property type="protein sequence ID" value="GID69439.1"/>
    <property type="molecule type" value="Genomic_DNA"/>
</dbReference>